<evidence type="ECO:0000313" key="2">
    <source>
        <dbReference type="EMBL" id="MFC6634251.1"/>
    </source>
</evidence>
<accession>A0ABW1YNL9</accession>
<evidence type="ECO:0000256" key="1">
    <source>
        <dbReference type="SAM" id="SignalP"/>
    </source>
</evidence>
<evidence type="ECO:0000313" key="3">
    <source>
        <dbReference type="Proteomes" id="UP001596425"/>
    </source>
</evidence>
<proteinExistence type="predicted"/>
<comment type="caution">
    <text evidence="2">The sequence shown here is derived from an EMBL/GenBank/DDBJ whole genome shotgun (WGS) entry which is preliminary data.</text>
</comment>
<dbReference type="EMBL" id="JBHSVR010000001">
    <property type="protein sequence ID" value="MFC6634251.1"/>
    <property type="molecule type" value="Genomic_DNA"/>
</dbReference>
<feature type="chain" id="PRO_5045457420" evidence="1">
    <location>
        <begin position="22"/>
        <end position="414"/>
    </location>
</feature>
<keyword evidence="3" id="KW-1185">Reference proteome</keyword>
<dbReference type="Pfam" id="PF06097">
    <property type="entry name" value="DUF945"/>
    <property type="match status" value="1"/>
</dbReference>
<sequence length="414" mass="45489">MKLLRLSLFSLLGLAVATALAAPGFIGPKVEEIWKQQLGRLQGGSIADYRRGWFGAETSTELESPEGSTQLHTDIHHGPLLLTARGPRIGLVYSETRLSLEQLAPQLRAQLEKIYGRLEQSPLVLESLVKADNRVINHLRLEPFRRSDGSGELVFDGGEVLIETDYSGALLTGTLQIGSLQQTRGGQEKLFTEPASGEFQFVPGRGGDISLQLPLLRGEAESGPLELRDVSLKLNLEQLAAGRLKLVSDLQLPQVQSATPVTSLQQQMTLPQIAAADLGHYLRALLPAAERDWPQTMQRPLQLQQQLAVQSRNGPILVDADVDWRGMRSRGRRADNAVDQWLVPLTGSMTFSAAEQALIQSPLVGQVMMLRQYGLLLEDNGELQMHLQVDRGQLQVNGQLLPPDLFMLALTGNF</sequence>
<reference evidence="3" key="1">
    <citation type="journal article" date="2019" name="Int. J. Syst. Evol. Microbiol.">
        <title>The Global Catalogue of Microorganisms (GCM) 10K type strain sequencing project: providing services to taxonomists for standard genome sequencing and annotation.</title>
        <authorList>
            <consortium name="The Broad Institute Genomics Platform"/>
            <consortium name="The Broad Institute Genome Sequencing Center for Infectious Disease"/>
            <person name="Wu L."/>
            <person name="Ma J."/>
        </authorList>
    </citation>
    <scope>NUCLEOTIDE SEQUENCE [LARGE SCALE GENOMIC DNA]</scope>
    <source>
        <strain evidence="3">CGMCC 1.13718</strain>
    </source>
</reference>
<organism evidence="2 3">
    <name type="scientific">Microbulbifer taiwanensis</name>
    <dbReference type="NCBI Taxonomy" id="986746"/>
    <lineage>
        <taxon>Bacteria</taxon>
        <taxon>Pseudomonadati</taxon>
        <taxon>Pseudomonadota</taxon>
        <taxon>Gammaproteobacteria</taxon>
        <taxon>Cellvibrionales</taxon>
        <taxon>Microbulbiferaceae</taxon>
        <taxon>Microbulbifer</taxon>
    </lineage>
</organism>
<gene>
    <name evidence="2" type="ORF">ACFQBM_13205</name>
</gene>
<dbReference type="InterPro" id="IPR010352">
    <property type="entry name" value="DUF945"/>
</dbReference>
<feature type="signal peptide" evidence="1">
    <location>
        <begin position="1"/>
        <end position="21"/>
    </location>
</feature>
<dbReference type="Proteomes" id="UP001596425">
    <property type="component" value="Unassembled WGS sequence"/>
</dbReference>
<protein>
    <submittedName>
        <fullName evidence="2">DUF945 family protein</fullName>
    </submittedName>
</protein>
<keyword evidence="1" id="KW-0732">Signal</keyword>
<dbReference type="RefSeq" id="WP_193189790.1">
    <property type="nucleotide sequence ID" value="NZ_JACZFR010000009.1"/>
</dbReference>
<name>A0ABW1YNL9_9GAMM</name>